<protein>
    <submittedName>
        <fullName evidence="2">Uncharacterized protein</fullName>
    </submittedName>
</protein>
<keyword evidence="1" id="KW-1133">Transmembrane helix</keyword>
<reference evidence="3" key="1">
    <citation type="journal article" date="2019" name="Int. J. Syst. Evol. Microbiol.">
        <title>The Global Catalogue of Microorganisms (GCM) 10K type strain sequencing project: providing services to taxonomists for standard genome sequencing and annotation.</title>
        <authorList>
            <consortium name="The Broad Institute Genomics Platform"/>
            <consortium name="The Broad Institute Genome Sequencing Center for Infectious Disease"/>
            <person name="Wu L."/>
            <person name="Ma J."/>
        </authorList>
    </citation>
    <scope>NUCLEOTIDE SEQUENCE [LARGE SCALE GENOMIC DNA]</scope>
    <source>
        <strain evidence="3">JCM 17805</strain>
    </source>
</reference>
<feature type="transmembrane region" description="Helical" evidence="1">
    <location>
        <begin position="287"/>
        <end position="306"/>
    </location>
</feature>
<sequence length="334" mass="35857">MEFSVCVTGKLRSGFKAKTVQKDFSALFNLSDKKVLKNIFSATAPVLIRKGLSLPEAEQYRQKLHDIGMEAMIIDEEGQPLQRVAGAAAGGASSASNTDGGDESSVVFYEDDGDEDASGPLALDSCSVTAPFSWISNGFGLFKSAPLFWVGFTFLFGIISFMLNFFPLVGFILSSIFSGITYAFMALGAHRVSHNETLSFSDVMDDLKPNLLPVGILNILYGVIATGITFGAFAIAGDNYMLGVGIVIVAMIAIAFAFLFAPMLIAVNHLSIPEALKMSFMGCIKNILPLILYLILSIVLFILGMLPLGLGLLVVMPLLVLATYQAYSEIVVNQ</sequence>
<dbReference type="RefSeq" id="WP_345197635.1">
    <property type="nucleotide sequence ID" value="NZ_BAABFL010000446.1"/>
</dbReference>
<comment type="caution">
    <text evidence="2">The sequence shown here is derived from an EMBL/GenBank/DDBJ whole genome shotgun (WGS) entry which is preliminary data.</text>
</comment>
<keyword evidence="1" id="KW-0472">Membrane</keyword>
<feature type="transmembrane region" description="Helical" evidence="1">
    <location>
        <begin position="211"/>
        <end position="236"/>
    </location>
</feature>
<dbReference type="EMBL" id="BAABFL010000446">
    <property type="protein sequence ID" value="GAA4651280.1"/>
    <property type="molecule type" value="Genomic_DNA"/>
</dbReference>
<feature type="transmembrane region" description="Helical" evidence="1">
    <location>
        <begin position="172"/>
        <end position="190"/>
    </location>
</feature>
<dbReference type="NCBIfam" id="NF041043">
    <property type="entry name" value="BPSS1780_fam"/>
    <property type="match status" value="1"/>
</dbReference>
<organism evidence="2 3">
    <name type="scientific">Kistimonas scapharcae</name>
    <dbReference type="NCBI Taxonomy" id="1036133"/>
    <lineage>
        <taxon>Bacteria</taxon>
        <taxon>Pseudomonadati</taxon>
        <taxon>Pseudomonadota</taxon>
        <taxon>Gammaproteobacteria</taxon>
        <taxon>Oceanospirillales</taxon>
        <taxon>Endozoicomonadaceae</taxon>
        <taxon>Kistimonas</taxon>
    </lineage>
</organism>
<feature type="transmembrane region" description="Helical" evidence="1">
    <location>
        <begin position="242"/>
        <end position="267"/>
    </location>
</feature>
<name>A0ABP8V7Q7_9GAMM</name>
<accession>A0ABP8V7Q7</accession>
<gene>
    <name evidence="2" type="ORF">GCM10023116_35640</name>
</gene>
<keyword evidence="1" id="KW-0812">Transmembrane</keyword>
<evidence type="ECO:0000313" key="2">
    <source>
        <dbReference type="EMBL" id="GAA4651280.1"/>
    </source>
</evidence>
<proteinExistence type="predicted"/>
<feature type="transmembrane region" description="Helical" evidence="1">
    <location>
        <begin position="147"/>
        <end position="166"/>
    </location>
</feature>
<dbReference type="InterPro" id="IPR047798">
    <property type="entry name" value="BPSS1780-like"/>
</dbReference>
<keyword evidence="3" id="KW-1185">Reference proteome</keyword>
<evidence type="ECO:0000256" key="1">
    <source>
        <dbReference type="SAM" id="Phobius"/>
    </source>
</evidence>
<evidence type="ECO:0000313" key="3">
    <source>
        <dbReference type="Proteomes" id="UP001500604"/>
    </source>
</evidence>
<dbReference type="Proteomes" id="UP001500604">
    <property type="component" value="Unassembled WGS sequence"/>
</dbReference>